<dbReference type="STRING" id="3708.A0A078FX28"/>
<gene>
    <name evidence="2" type="primary">BnaC09g40800D</name>
    <name evidence="2" type="ORF">GSBRNA2T00094883001</name>
</gene>
<sequence length="57" mass="6379">MALKWVVLGYAAAAEAIMVILLTMPGLDGLRRGLIAVARKLLKPFLAIRDERFRNRV</sequence>
<protein>
    <submittedName>
        <fullName evidence="2">BnaC09g40800D protein</fullName>
    </submittedName>
</protein>
<keyword evidence="1" id="KW-0472">Membrane</keyword>
<accession>A0A078FX28</accession>
<dbReference type="Gramene" id="CDY16953">
    <property type="protein sequence ID" value="CDY16953"/>
    <property type="gene ID" value="GSBRNA2T00094883001"/>
</dbReference>
<proteinExistence type="predicted"/>
<reference evidence="2 3" key="1">
    <citation type="journal article" date="2014" name="Science">
        <title>Plant genetics. Early allopolyploid evolution in the post-Neolithic Brassica napus oilseed genome.</title>
        <authorList>
            <person name="Chalhoub B."/>
            <person name="Denoeud F."/>
            <person name="Liu S."/>
            <person name="Parkin I.A."/>
            <person name="Tang H."/>
            <person name="Wang X."/>
            <person name="Chiquet J."/>
            <person name="Belcram H."/>
            <person name="Tong C."/>
            <person name="Samans B."/>
            <person name="Correa M."/>
            <person name="Da Silva C."/>
            <person name="Just J."/>
            <person name="Falentin C."/>
            <person name="Koh C.S."/>
            <person name="Le Clainche I."/>
            <person name="Bernard M."/>
            <person name="Bento P."/>
            <person name="Noel B."/>
            <person name="Labadie K."/>
            <person name="Alberti A."/>
            <person name="Charles M."/>
            <person name="Arnaud D."/>
            <person name="Guo H."/>
            <person name="Daviaud C."/>
            <person name="Alamery S."/>
            <person name="Jabbari K."/>
            <person name="Zhao M."/>
            <person name="Edger P.P."/>
            <person name="Chelaifa H."/>
            <person name="Tack D."/>
            <person name="Lassalle G."/>
            <person name="Mestiri I."/>
            <person name="Schnel N."/>
            <person name="Le Paslier M.C."/>
            <person name="Fan G."/>
            <person name="Renault V."/>
            <person name="Bayer P.E."/>
            <person name="Golicz A.A."/>
            <person name="Manoli S."/>
            <person name="Lee T.H."/>
            <person name="Thi V.H."/>
            <person name="Chalabi S."/>
            <person name="Hu Q."/>
            <person name="Fan C."/>
            <person name="Tollenaere R."/>
            <person name="Lu Y."/>
            <person name="Battail C."/>
            <person name="Shen J."/>
            <person name="Sidebottom C.H."/>
            <person name="Wang X."/>
            <person name="Canaguier A."/>
            <person name="Chauveau A."/>
            <person name="Berard A."/>
            <person name="Deniot G."/>
            <person name="Guan M."/>
            <person name="Liu Z."/>
            <person name="Sun F."/>
            <person name="Lim Y.P."/>
            <person name="Lyons E."/>
            <person name="Town C.D."/>
            <person name="Bancroft I."/>
            <person name="Wang X."/>
            <person name="Meng J."/>
            <person name="Ma J."/>
            <person name="Pires J.C."/>
            <person name="King G.J."/>
            <person name="Brunel D."/>
            <person name="Delourme R."/>
            <person name="Renard M."/>
            <person name="Aury J.M."/>
            <person name="Adams K.L."/>
            <person name="Batley J."/>
            <person name="Snowdon R.J."/>
            <person name="Tost J."/>
            <person name="Edwards D."/>
            <person name="Zhou Y."/>
            <person name="Hua W."/>
            <person name="Sharpe A.G."/>
            <person name="Paterson A.H."/>
            <person name="Guan C."/>
            <person name="Wincker P."/>
        </authorList>
    </citation>
    <scope>NUCLEOTIDE SEQUENCE [LARGE SCALE GENOMIC DNA]</scope>
    <source>
        <strain evidence="3">cv. Darmor-bzh</strain>
    </source>
</reference>
<organism evidence="2 3">
    <name type="scientific">Brassica napus</name>
    <name type="common">Rape</name>
    <dbReference type="NCBI Taxonomy" id="3708"/>
    <lineage>
        <taxon>Eukaryota</taxon>
        <taxon>Viridiplantae</taxon>
        <taxon>Streptophyta</taxon>
        <taxon>Embryophyta</taxon>
        <taxon>Tracheophyta</taxon>
        <taxon>Spermatophyta</taxon>
        <taxon>Magnoliopsida</taxon>
        <taxon>eudicotyledons</taxon>
        <taxon>Gunneridae</taxon>
        <taxon>Pentapetalae</taxon>
        <taxon>rosids</taxon>
        <taxon>malvids</taxon>
        <taxon>Brassicales</taxon>
        <taxon>Brassicaceae</taxon>
        <taxon>Brassiceae</taxon>
        <taxon>Brassica</taxon>
    </lineage>
</organism>
<dbReference type="Proteomes" id="UP000028999">
    <property type="component" value="Unassembled WGS sequence"/>
</dbReference>
<keyword evidence="1" id="KW-1133">Transmembrane helix</keyword>
<keyword evidence="3" id="KW-1185">Reference proteome</keyword>
<name>A0A078FX28_BRANA</name>
<dbReference type="EMBL" id="LK032068">
    <property type="protein sequence ID" value="CDY16953.1"/>
    <property type="molecule type" value="Genomic_DNA"/>
</dbReference>
<keyword evidence="1" id="KW-0812">Transmembrane</keyword>
<evidence type="ECO:0000256" key="1">
    <source>
        <dbReference type="SAM" id="Phobius"/>
    </source>
</evidence>
<dbReference type="AlphaFoldDB" id="A0A078FX28"/>
<dbReference type="PaxDb" id="3708-A0A078FX28"/>
<evidence type="ECO:0000313" key="3">
    <source>
        <dbReference type="Proteomes" id="UP000028999"/>
    </source>
</evidence>
<evidence type="ECO:0000313" key="2">
    <source>
        <dbReference type="EMBL" id="CDY16953.1"/>
    </source>
</evidence>
<feature type="transmembrane region" description="Helical" evidence="1">
    <location>
        <begin position="6"/>
        <end position="24"/>
    </location>
</feature>